<dbReference type="PANTHER" id="PTHR36195:SF6">
    <property type="entry name" value="SECRETED THAUMATIN-LIKE PROTEIN CALA"/>
    <property type="match status" value="1"/>
</dbReference>
<keyword evidence="2" id="KW-0732">Signal</keyword>
<comment type="caution">
    <text evidence="3">The sequence shown here is derived from an EMBL/GenBank/DDBJ whole genome shotgun (WGS) entry which is preliminary data.</text>
</comment>
<keyword evidence="4" id="KW-1185">Reference proteome</keyword>
<dbReference type="OrthoDB" id="5144514at2759"/>
<evidence type="ECO:0008006" key="5">
    <source>
        <dbReference type="Google" id="ProtNLM"/>
    </source>
</evidence>
<dbReference type="PANTHER" id="PTHR36195">
    <property type="entry name" value="DOMAIN PROTEIN, PUTATIVE (AFU_ORTHOLOGUE AFUA_5G01990)-RELATED-RELATED"/>
    <property type="match status" value="1"/>
</dbReference>
<evidence type="ECO:0000256" key="1">
    <source>
        <dbReference type="SAM" id="MobiDB-lite"/>
    </source>
</evidence>
<organism evidence="3 4">
    <name type="scientific">Alternaria atra</name>
    <dbReference type="NCBI Taxonomy" id="119953"/>
    <lineage>
        <taxon>Eukaryota</taxon>
        <taxon>Fungi</taxon>
        <taxon>Dikarya</taxon>
        <taxon>Ascomycota</taxon>
        <taxon>Pezizomycotina</taxon>
        <taxon>Dothideomycetes</taxon>
        <taxon>Pleosporomycetidae</taxon>
        <taxon>Pleosporales</taxon>
        <taxon>Pleosporineae</taxon>
        <taxon>Pleosporaceae</taxon>
        <taxon>Alternaria</taxon>
        <taxon>Alternaria sect. Ulocladioides</taxon>
    </lineage>
</organism>
<evidence type="ECO:0000313" key="3">
    <source>
        <dbReference type="EMBL" id="CAG5145166.1"/>
    </source>
</evidence>
<protein>
    <recommendedName>
        <fullName evidence="5">Antigenic thaumatin-like protein</fullName>
    </recommendedName>
</protein>
<dbReference type="Pfam" id="PF04681">
    <property type="entry name" value="Bys1"/>
    <property type="match status" value="1"/>
</dbReference>
<accession>A0A8J2HZK7</accession>
<feature type="compositionally biased region" description="Low complexity" evidence="1">
    <location>
        <begin position="212"/>
        <end position="246"/>
    </location>
</feature>
<feature type="signal peptide" evidence="2">
    <location>
        <begin position="1"/>
        <end position="19"/>
    </location>
</feature>
<dbReference type="RefSeq" id="XP_043165197.1">
    <property type="nucleotide sequence ID" value="XM_043309262.1"/>
</dbReference>
<dbReference type="Proteomes" id="UP000676310">
    <property type="component" value="Unassembled WGS sequence"/>
</dbReference>
<sequence length="311" mass="33706">MQLITLISAASAMVATTSATASLRSAVTLNKECNTNKPYARIINRCDYDVHLWSVYKGDGCPEDGMVTLKTGETYSENYPPATSDKTGVSIKISKTQQCKGVDITQLEYYLETSGDAKYHNNYLDVSYVDCLSEECPTRQEGYYLVAGNQTGTAVAAASNTWCPILSCHDPVSCSKISYVLPDDVQTKTCDLQSSMDFYMCGGEAPSGDYGSSPSEPESSAEPSSSSTKQAEYSAAKPTSTSASSASDEEDSYTADIEIAAAAVTPAPQKQDENPYQGLTKTKVVYVTAYEYVNAKRHVHDHARRHQPFHA</sequence>
<feature type="region of interest" description="Disordered" evidence="1">
    <location>
        <begin position="206"/>
        <end position="278"/>
    </location>
</feature>
<gene>
    <name evidence="3" type="ORF">ALTATR162_LOCUS1664</name>
</gene>
<dbReference type="InterPro" id="IPR006771">
    <property type="entry name" value="CetA-like"/>
</dbReference>
<proteinExistence type="predicted"/>
<dbReference type="GeneID" id="67013023"/>
<evidence type="ECO:0000256" key="2">
    <source>
        <dbReference type="SAM" id="SignalP"/>
    </source>
</evidence>
<dbReference type="EMBL" id="CAJRGZ010000015">
    <property type="protein sequence ID" value="CAG5145166.1"/>
    <property type="molecule type" value="Genomic_DNA"/>
</dbReference>
<name>A0A8J2HZK7_9PLEO</name>
<evidence type="ECO:0000313" key="4">
    <source>
        <dbReference type="Proteomes" id="UP000676310"/>
    </source>
</evidence>
<reference evidence="3" key="1">
    <citation type="submission" date="2021-05" db="EMBL/GenBank/DDBJ databases">
        <authorList>
            <person name="Stam R."/>
        </authorList>
    </citation>
    <scope>NUCLEOTIDE SEQUENCE</scope>
    <source>
        <strain evidence="3">CS162</strain>
    </source>
</reference>
<dbReference type="SUPFAM" id="SSF49870">
    <property type="entry name" value="Osmotin, thaumatin-like protein"/>
    <property type="match status" value="1"/>
</dbReference>
<dbReference type="AlphaFoldDB" id="A0A8J2HZK7"/>
<feature type="chain" id="PRO_5035233188" description="Antigenic thaumatin-like protein" evidence="2">
    <location>
        <begin position="20"/>
        <end position="311"/>
    </location>
</feature>
<dbReference type="InterPro" id="IPR037176">
    <property type="entry name" value="Osmotin/thaumatin-like_sf"/>
</dbReference>